<dbReference type="PANTHER" id="PTHR46796">
    <property type="entry name" value="HTH-TYPE TRANSCRIPTIONAL ACTIVATOR RHAS-RELATED"/>
    <property type="match status" value="1"/>
</dbReference>
<dbReference type="SUPFAM" id="SSF46689">
    <property type="entry name" value="Homeodomain-like"/>
    <property type="match status" value="1"/>
</dbReference>
<accession>A0A7D4UBP1</accession>
<evidence type="ECO:0000256" key="2">
    <source>
        <dbReference type="ARBA" id="ARBA00023125"/>
    </source>
</evidence>
<dbReference type="PROSITE" id="PS01124">
    <property type="entry name" value="HTH_ARAC_FAMILY_2"/>
    <property type="match status" value="1"/>
</dbReference>
<gene>
    <name evidence="5" type="ORF">HQ865_14765</name>
</gene>
<dbReference type="InterPro" id="IPR018060">
    <property type="entry name" value="HTH_AraC"/>
</dbReference>
<protein>
    <submittedName>
        <fullName evidence="5">AraC family transcriptional regulator</fullName>
    </submittedName>
</protein>
<reference evidence="5 6" key="1">
    <citation type="submission" date="2020-05" db="EMBL/GenBank/DDBJ databases">
        <title>Mucilaginibacter mali sp. nov.</title>
        <authorList>
            <person name="Kim H.S."/>
            <person name="Lee K.C."/>
            <person name="Suh M.K."/>
            <person name="Kim J.-S."/>
            <person name="Han K.-I."/>
            <person name="Eom M.K."/>
            <person name="Shin Y.K."/>
            <person name="Lee J.-S."/>
        </authorList>
    </citation>
    <scope>NUCLEOTIDE SEQUENCE [LARGE SCALE GENOMIC DNA]</scope>
    <source>
        <strain evidence="5 6">G2-14</strain>
    </source>
</reference>
<dbReference type="GO" id="GO:0043565">
    <property type="term" value="F:sequence-specific DNA binding"/>
    <property type="evidence" value="ECO:0007669"/>
    <property type="project" value="InterPro"/>
</dbReference>
<dbReference type="SMART" id="SM00342">
    <property type="entry name" value="HTH_ARAC"/>
    <property type="match status" value="1"/>
</dbReference>
<dbReference type="EMBL" id="CP054139">
    <property type="protein sequence ID" value="QKJ30958.1"/>
    <property type="molecule type" value="Genomic_DNA"/>
</dbReference>
<keyword evidence="2" id="KW-0238">DNA-binding</keyword>
<dbReference type="AlphaFoldDB" id="A0A7D4UBP1"/>
<evidence type="ECO:0000256" key="3">
    <source>
        <dbReference type="ARBA" id="ARBA00023163"/>
    </source>
</evidence>
<keyword evidence="1" id="KW-0805">Transcription regulation</keyword>
<feature type="domain" description="HTH araC/xylS-type" evidence="4">
    <location>
        <begin position="154"/>
        <end position="254"/>
    </location>
</feature>
<evidence type="ECO:0000313" key="5">
    <source>
        <dbReference type="EMBL" id="QKJ30958.1"/>
    </source>
</evidence>
<keyword evidence="3" id="KW-0804">Transcription</keyword>
<dbReference type="Gene3D" id="1.10.10.60">
    <property type="entry name" value="Homeodomain-like"/>
    <property type="match status" value="1"/>
</dbReference>
<dbReference type="Pfam" id="PF12833">
    <property type="entry name" value="HTH_18"/>
    <property type="match status" value="1"/>
</dbReference>
<organism evidence="5 6">
    <name type="scientific">Mucilaginibacter mali</name>
    <dbReference type="NCBI Taxonomy" id="2740462"/>
    <lineage>
        <taxon>Bacteria</taxon>
        <taxon>Pseudomonadati</taxon>
        <taxon>Bacteroidota</taxon>
        <taxon>Sphingobacteriia</taxon>
        <taxon>Sphingobacteriales</taxon>
        <taxon>Sphingobacteriaceae</taxon>
        <taxon>Mucilaginibacter</taxon>
    </lineage>
</organism>
<dbReference type="InterPro" id="IPR046532">
    <property type="entry name" value="DUF6597"/>
</dbReference>
<dbReference type="InterPro" id="IPR050204">
    <property type="entry name" value="AraC_XylS_family_regulators"/>
</dbReference>
<dbReference type="RefSeq" id="WP_173415627.1">
    <property type="nucleotide sequence ID" value="NZ_CP054139.1"/>
</dbReference>
<evidence type="ECO:0000313" key="6">
    <source>
        <dbReference type="Proteomes" id="UP000505355"/>
    </source>
</evidence>
<sequence length="265" mass="30683">MSYIRIQPHPQLEQLIECYWMVESDDPAIQTEKIIPDGFTELIFHYGDLYRANISGQWQTQGRHLLAGQIGNYFYLENTGKAKMIAIKLKPAALTQLFGLQMSDYTDRVVTLDTIPNRALQQLQDIVLQFEDEQQVKEAFDTWLLPLSHSVTTTPVTAAIDLIFKQNGMVTVKEMTEAACIGERQLERLFKRYVGLTPKYYARIIRFNYIFQIVQSKSASWADVVYQAGYYDQSHFIRDFKAFTGEDPSAYYFDADNMANFFLNK</sequence>
<dbReference type="Proteomes" id="UP000505355">
    <property type="component" value="Chromosome"/>
</dbReference>
<evidence type="ECO:0000259" key="4">
    <source>
        <dbReference type="PROSITE" id="PS01124"/>
    </source>
</evidence>
<name>A0A7D4UBP1_9SPHI</name>
<evidence type="ECO:0000256" key="1">
    <source>
        <dbReference type="ARBA" id="ARBA00023015"/>
    </source>
</evidence>
<dbReference type="Pfam" id="PF20240">
    <property type="entry name" value="DUF6597"/>
    <property type="match status" value="1"/>
</dbReference>
<dbReference type="KEGG" id="mmab:HQ865_14765"/>
<keyword evidence="6" id="KW-1185">Reference proteome</keyword>
<dbReference type="InterPro" id="IPR009057">
    <property type="entry name" value="Homeodomain-like_sf"/>
</dbReference>
<dbReference type="GO" id="GO:0003700">
    <property type="term" value="F:DNA-binding transcription factor activity"/>
    <property type="evidence" value="ECO:0007669"/>
    <property type="project" value="InterPro"/>
</dbReference>
<dbReference type="PANTHER" id="PTHR46796:SF13">
    <property type="entry name" value="HTH-TYPE TRANSCRIPTIONAL ACTIVATOR RHAS"/>
    <property type="match status" value="1"/>
</dbReference>
<proteinExistence type="predicted"/>